<comment type="caution">
    <text evidence="1">The sequence shown here is derived from an EMBL/GenBank/DDBJ whole genome shotgun (WGS) entry which is preliminary data.</text>
</comment>
<dbReference type="Proteomes" id="UP001056778">
    <property type="component" value="Chromosome 2"/>
</dbReference>
<proteinExistence type="predicted"/>
<gene>
    <name evidence="1" type="ORF">MML48_2g00017602</name>
</gene>
<evidence type="ECO:0000313" key="1">
    <source>
        <dbReference type="EMBL" id="KAI4469007.1"/>
    </source>
</evidence>
<protein>
    <submittedName>
        <fullName evidence="1">Dynein heavy chain</fullName>
    </submittedName>
</protein>
<name>A0ACB9TQJ4_HOLOL</name>
<evidence type="ECO:0000313" key="2">
    <source>
        <dbReference type="Proteomes" id="UP001056778"/>
    </source>
</evidence>
<reference evidence="1" key="1">
    <citation type="submission" date="2022-04" db="EMBL/GenBank/DDBJ databases">
        <title>Chromosome-scale genome assembly of Holotrichia oblita Faldermann.</title>
        <authorList>
            <person name="Rongchong L."/>
        </authorList>
    </citation>
    <scope>NUCLEOTIDE SEQUENCE</scope>
    <source>
        <strain evidence="1">81SQS9</strain>
    </source>
</reference>
<sequence length="4508" mass="520728">MSIVLQRSKDSKGSKGDLQQQRSATDIVGGEKTVLKDDLLADMNTLLEVISWTIEHVADDSQQLMVDCPDIFDKSDEVIIKDKKIIESLEDIIMGWERQITRIIEIYQAKTPQGNGPIPEYEYWHEREAGLSILVEQLKKPRALRICTILEKAKSNIISGFEVFKEDLKKVYVQARDNVKFLSTVLRHFKPPQGSELTFLLQTIAYCEDFVKTKDCLPSLMEGLQMIWVLSRFYCTDEQMVPLLERIAWSLCEKARNALDNSKLFRKPVEQITRETHDARKMLLEFKNSYLETREKIEQSGKSQRWEFDRKKLFGESDYIALVCKDLATVAEVDQFSNIFGPELKSILNDPQRIDSVVRRVTHLVNPIENADFDVFRESHKENWEAIMGYFYKEVRILEKEAVVFIDQSFKTLRSSQSALEMLLKFKHIKTRKVILDQLMTKFEVIMDQFIKEIGMVEHLFLCNKREPILCRNHPPHGGAIFWVRLLFMNLKRPVLKFQQVEELKGSSLKMEAFENYVKVAKTLKSFEQAKYDAWLAESVPIVETTMQLDVLKVASNILPDARRPSSPVTGASTSESVAYSDPQPEVQRTAKGRFKIITLYTNSNTNPPFYDVGFRLSTVGNTLKWLVGSKPANTFMDKLKSKKSFTWHDIMGNNIMSELSIHFSLNFNTDIFHCIAGAELMENLGYDLPESMTNAAIQRFRLKADVEAVETMIERYNDIVQSLRPAQLTFLRDLIREIEIYIQPGLSRINWTSLGIKEYTLDCHKKIKVLWSLVRQIEHIEKDLHNRIEALINFNLFMYKTMEEEPIRLDCKQFFNEMYKYRTEKLCQMLKIYETLGPILMKLEQLALNTNSGKSIHMKLYYDYWEQRIYTAFIKMTLINLERFNDDFQSTRLLFQVDAIISSSEIFMRPTPQEVYNIAVRSIKDFLSKLKQFPRWMNETCIQCKPERIGTSENYFVHSFYDDVVQVPDIHEAINKLQKNCHKSIFEVNRYLQTWKKYKNIWFYDKERTCEEFVLKARSLDQYDEKFIHYLNIINDLKSKPDYMDIECIRLNLRPLMDGIIQHCMEWKTTLGNKLASDIRNKMIEFKTELEELRMMVNQNIKGLEKFKMIMQAISTILKTNVSSELKYLNFQETYRVLAQHDIAYDPEDEALAYQLEEDWKRVYTSALFRTETLESTKERFAQITQEEIKKFCNIITTFIERFDAGGPGAVGQDLDKGLKLMEEYGREFEDLEMKRLDLVNAEMLFDIPLADYSEYLRAKDDFHAFELIYKIYYAQRSARDIWGRTLWVNLNPQALVDGIDTFLKDFRKLPRIVRSYPIGQVLDLKMKHFRNAVPLMVSLKNEALRDRHWKQLMDKTGQFFDMALDRFTLDNMFSMELHKYQDIAEEIINTAIKELSIEKGVQDIADTWTNLNFTVHKHMKGTEERGFILGVVDEILLILEDNSMNLQSMAGSQYVGPFLSVVQKWEKNLSNIGEVIDEWFSVQRKWLYLEGIFIGGDIRSQLPEEAKKFDDIDKMFRKIMMETAKKPNVLECCNITGRFAEFQNLSLGLDRCQKSLNDYLDSKRRKFPRFYFISTDELLSILGSSDPAVVQDHMIKMFDNIKSLRLGPDSHDRNTASAMISAEREIMEFRTAVYTEGKVEDWMNDVLNEMRRSNRFITKKSIYDYGKTQRPRTTWMMDYQGMICLAANQVWWTAEVENVFAKIKKGNKRAMKEYLNQLNKQLDDIVITVRAELSSNDRSKFKTIATIEVHSRDIVENFVRDSVTDVQEFDWESQLRFYWVNNLDNLWVTQCTGSFEYGYEYMGLNGRLVITPLTDRIYLTITQALIMHMGGAPAGPAGTGKTETTKDLAKALGLLCIVTNCGEGMDYKAIGTNLAGLCQCGAWGCFDEFNRIDISVLSVISTQLQTIRSALVLKLKKFIFEGVEINLDPKVGIFITMNPGYAGRTELPESVKALFRPVVCILPDLEMICLISLFSDGFLQAKVLAKKMTVLYKLAREQLSKQYHYDWGLRALNAVLRMAGVLKRASPDISETLVLMRALRDMNYPKFVFEDVPLFLGLIRDLFPGMDCPRVGYPDFNEAVEKAFADHKYVVLPEQIDKVVQLYETMMTRHSTMVVGPTGGGKTVVIHTLARAQTLLALPTNIKTLNPKACSVIELYGVLDPLTRDWTDGLLSNIFRDINKPTEKLERRYILFDGDVDALWIENMNSVMDDNKLLTLANGERIRLNHPVCALLFEVGDLQYASPATVSRAGMVYVDPKNLGYQPYWDRWIKTRKHPPERDCFQKVYDQYIPDALAYIILGQLGMQQVAPLKTIIPQTGLNMVTQLCIMLDSIYPQAEDEIRNPEDPVDENLLESIFLQCVYNSLGASLIASAREDFDTYMKKQCPFMNDDDDKEHMAKVGKMPNKYPTLYDYFLDIKEYCWVAWDWLIPDYIHDREKRYSEILVPTIDTVRTTFILKLMNAIHQPVILVGETGTSKTAIIQDFLRSLDQEIFIILNINFSSRTSSMDVQRNLESSVEKRSKNIYGPPMGKKLICFIDDMNMPQVDEYGTQQPIALLKLLFEQQGFYDRGKDLNWKKLRDISYFAAMGVAGGGRNDVDPRFMSKFTIFNLAFPRETTLHHIYTSILAGHFSIFGEEVRIADILITMTLNLICAGLCCTVPKFYEAKHQVVRLWRNEFTRVVCDRLISAEDNELMRNHIIDEISAHFPSAGYVPPAEVKEMSSISGEMATSNKSLTRTRPEKPEPETPVGEDGAPDVLEYAMREPILFGDYRNAVNEEEPRFYEDLLDYEAIYFLFQEIMDEYNERKEKMSLVLFNDALEHLTRIHRAIRLQKGHVLLVGVGGSGKACITRLAAFTAGCEIFEIQLSRGYNENSFKDDLKKLFYQLGIDRKPTVFLFTAAQVAEEGFLEFINNILMIGMIPSLFTEEDKDQVIGQCRNHARDAGFPITKDGVWQYFVTKCCDNLHVVLSMSPSGDILAKRCRSFPGLVNNTCIDWLFPWPLQALEAVASVFLKEHPKLPEVYRGRVVKHVVYVHQTVSEYTNDFMLKLRRKNYVTPKHYLDFIQTYLKLLDEKNNYIDAQCDRLMGGLTKIEEASAELEQLNAKLAVQKVIVTEATEACETMLKEIEEGTSEATSKKEAASERSMEIEEKKKVITVEQGEAEEALAQAMPALEMARLALSDLDKADITEIRSFATPPEAVQIVCECVVIIRGIKEVSWKSAKGMMSDPYFLKSLQELNCDAITQAQIRSVKAHLKKSNKLDDMASISKAGYGLLKFVQAVLGYCAVYREVKPKKDRVEALQREYDTAIKSLQKLNTEISKLEEDLRKLNEKYEIAMRRRQELQEETDIMMRRLIAADKLISGLSSERDRWTQDLKNLHLEKERLVGNCLLCSEFLSYTGPFSYEYRKTMIYGDWQNDIIERKIPLTQPFKLENSLTNDVEISQWTSESLPPDELSVQNGILTARASRFPICIDPQQQALTWIKKREEKNNMKVLSFNDSDFIKHVDMAIKYGTPILFQDIDDYIDPVIDNVLEKKIKVVTGRSFVILGDKEVDWDPNFRMYLTTKLPNPFFNPAVYARGLVINYMVTMSGLEDQLLSVVVRNERSDLEEQRENLIAETSENKNLLQQLEDSLLRELSTSTGNMLDNVELIDTLDNTKSKASEVSLKLMLAQHTATEIDKLRDGYRSVAKRGAILFFVLSDMAGVNSMYQYSLSSYLEVFSYSLRKALPHTILARRLKNIIDTLTQNVYNYGCTGIFEKHKLLYSFQMTTKLEQYEGNISQLELEFFIKGNVSLEKSTRPCPAKWISVQGWNDILKLTSDFGELFELLPYEIEKNLDIWQEWYDLDAPEAVDFPCNYKEKLTPFQVLMLVRCFRIDRVFRAVGDYITVVMGEEYIMPPVVSFDNIFDQSTPMTPVVFILSPGSDPTAELMKLADRFGGGVENLKYLSLGQGQEAAAVSLLENAIGRGQWLMLQNCHLLLSFIRVLEKHLERISKPHPDFRLWLTTDPTPAFPIGILQRSLKVVTEPPNGLKLNLRNTYFKMRPQTLDSCTHSAYKSLIYVLAFFHAVVQERRRYDKIGWNICYDFNESDFNVCVQILDTYLMKAVEAKDTRIPWNSLKYLIGEVMYGGRVIDDFDRRIVKVYMDEYMGDFLFDHFQPFHFYHDETVDYVIPPDGTKDDYIAAIDELPLANSPEVFGLHPNAEIGYYTQATKEMWMLLIELQPQTGASGEGISREEFILNVSNDILEKLPDEYEIWKVRRDFQLTMTPTIIVLLQELERFNKLIHTMTRTLKQLKRALAGEIGMDATLDNVAYSLFNGQLPAAWRKLTPATCKNLGGWMVFFLKRQEQYFNWTIQGDPMVLWLSGLHIPETYLAALVQIACRKNNWPLDRSTLYTKVTKFRDPLDIEERPEQGTCLVHGLYLEGARWDVESDCLKRSRPKILVEELPVMSVIPIEAHRLKLQNTLRTPVYTTSLRRNAMGVGLVFEADLGTNEHLSHWVLQGVCLVLNTDD</sequence>
<organism evidence="1 2">
    <name type="scientific">Holotrichia oblita</name>
    <name type="common">Chafer beetle</name>
    <dbReference type="NCBI Taxonomy" id="644536"/>
    <lineage>
        <taxon>Eukaryota</taxon>
        <taxon>Metazoa</taxon>
        <taxon>Ecdysozoa</taxon>
        <taxon>Arthropoda</taxon>
        <taxon>Hexapoda</taxon>
        <taxon>Insecta</taxon>
        <taxon>Pterygota</taxon>
        <taxon>Neoptera</taxon>
        <taxon>Endopterygota</taxon>
        <taxon>Coleoptera</taxon>
        <taxon>Polyphaga</taxon>
        <taxon>Scarabaeiformia</taxon>
        <taxon>Scarabaeidae</taxon>
        <taxon>Melolonthinae</taxon>
        <taxon>Holotrichia</taxon>
    </lineage>
</organism>
<accession>A0ACB9TQJ4</accession>
<keyword evidence="2" id="KW-1185">Reference proteome</keyword>
<dbReference type="EMBL" id="CM043016">
    <property type="protein sequence ID" value="KAI4469007.1"/>
    <property type="molecule type" value="Genomic_DNA"/>
</dbReference>